<evidence type="ECO:0000256" key="3">
    <source>
        <dbReference type="ARBA" id="ARBA00022737"/>
    </source>
</evidence>
<protein>
    <submittedName>
        <fullName evidence="7">Leucine-rich repeat domain-containing protein</fullName>
    </submittedName>
</protein>
<dbReference type="Gene3D" id="3.80.10.10">
    <property type="entry name" value="Ribonuclease Inhibitor"/>
    <property type="match status" value="1"/>
</dbReference>
<reference evidence="7 8" key="1">
    <citation type="submission" date="2020-05" db="EMBL/GenBank/DDBJ databases">
        <title>Novel Mycoplasma species detected in Mirounga angustirostris (northern elephant seal) from the USA.</title>
        <authorList>
            <person name="Volokhov D.V."/>
        </authorList>
    </citation>
    <scope>NUCLEOTIDE SEQUENCE [LARGE SCALE GENOMIC DNA]</scope>
    <source>
        <strain evidence="7 8">Mirounga ES2806-NAS</strain>
    </source>
</reference>
<evidence type="ECO:0000256" key="5">
    <source>
        <dbReference type="ARBA" id="ARBA00023288"/>
    </source>
</evidence>
<name>A0A6M4JBW4_9MOLU</name>
<comment type="subcellular location">
    <subcellularLocation>
        <location evidence="1">Cell membrane</location>
        <topology evidence="1">Lipid-anchor</topology>
    </subcellularLocation>
</comment>
<dbReference type="InterPro" id="IPR049890">
    <property type="entry name" value="VlpA-F-like_signal"/>
</dbReference>
<gene>
    <name evidence="7" type="ORF">HLA92_02220</name>
</gene>
<dbReference type="PROSITE" id="PS51257">
    <property type="entry name" value="PROKAR_LIPOPROTEIN"/>
    <property type="match status" value="1"/>
</dbReference>
<sequence length="271" mass="30607">MNTKRTKLLFSLSLLTTFSLPIIAISCGQQVENSNNVANNYFQVNSDKANLFYNPQTKILDLSSTKLQNIRAGSFSKQALKNIFITNEEFRKQVYDNEEKTIIIKKVIFPETLEIIEEGAFYSLGLEVVDFSKTTKLKSIKEKAFADNNISELILPDSVSNLGVSAFANNKIENLTLSKNLKVLNSFVFYHNNLKNVDLSNVTKVNDFSLSENNISELLLPKTLTQFANNSLDPKEPTTNPKTVLDVNNIDLKTVLINDNKNNEHNYTIKQ</sequence>
<organism evidence="7 8">
    <name type="scientific">Mycoplasma miroungirhinis</name>
    <dbReference type="NCBI Taxonomy" id="754516"/>
    <lineage>
        <taxon>Bacteria</taxon>
        <taxon>Bacillati</taxon>
        <taxon>Mycoplasmatota</taxon>
        <taxon>Mollicutes</taxon>
        <taxon>Mycoplasmataceae</taxon>
        <taxon>Mycoplasma</taxon>
    </lineage>
</organism>
<dbReference type="SUPFAM" id="SSF52058">
    <property type="entry name" value="L domain-like"/>
    <property type="match status" value="1"/>
</dbReference>
<evidence type="ECO:0000313" key="7">
    <source>
        <dbReference type="EMBL" id="QJR44454.1"/>
    </source>
</evidence>
<accession>A0A6M4JBW4</accession>
<evidence type="ECO:0000256" key="2">
    <source>
        <dbReference type="ARBA" id="ARBA00022729"/>
    </source>
</evidence>
<evidence type="ECO:0000256" key="6">
    <source>
        <dbReference type="SAM" id="SignalP"/>
    </source>
</evidence>
<dbReference type="InterPro" id="IPR032675">
    <property type="entry name" value="LRR_dom_sf"/>
</dbReference>
<evidence type="ECO:0000313" key="8">
    <source>
        <dbReference type="Proteomes" id="UP000502118"/>
    </source>
</evidence>
<keyword evidence="8" id="KW-1185">Reference proteome</keyword>
<dbReference type="GO" id="GO:0005886">
    <property type="term" value="C:plasma membrane"/>
    <property type="evidence" value="ECO:0007669"/>
    <property type="project" value="UniProtKB-SubCell"/>
</dbReference>
<keyword evidence="4" id="KW-0564">Palmitate</keyword>
<feature type="signal peptide" evidence="6">
    <location>
        <begin position="1"/>
        <end position="24"/>
    </location>
</feature>
<dbReference type="KEGG" id="mmio:HLA92_02220"/>
<evidence type="ECO:0000256" key="4">
    <source>
        <dbReference type="ARBA" id="ARBA00023139"/>
    </source>
</evidence>
<dbReference type="Pfam" id="PF13306">
    <property type="entry name" value="LRR_5"/>
    <property type="match status" value="1"/>
</dbReference>
<dbReference type="AlphaFoldDB" id="A0A6M4JBW4"/>
<dbReference type="InterPro" id="IPR026906">
    <property type="entry name" value="LRR_5"/>
</dbReference>
<dbReference type="NCBIfam" id="NF033817">
    <property type="entry name" value="Mplas_variab_LP"/>
    <property type="match status" value="1"/>
</dbReference>
<keyword evidence="3" id="KW-0677">Repeat</keyword>
<dbReference type="RefSeq" id="WP_171113553.1">
    <property type="nucleotide sequence ID" value="NZ_CP053097.1"/>
</dbReference>
<evidence type="ECO:0000256" key="1">
    <source>
        <dbReference type="ARBA" id="ARBA00004193"/>
    </source>
</evidence>
<feature type="chain" id="PRO_5026974870" evidence="6">
    <location>
        <begin position="25"/>
        <end position="271"/>
    </location>
</feature>
<proteinExistence type="predicted"/>
<keyword evidence="2 6" id="KW-0732">Signal</keyword>
<dbReference type="EMBL" id="CP053097">
    <property type="protein sequence ID" value="QJR44454.1"/>
    <property type="molecule type" value="Genomic_DNA"/>
</dbReference>
<dbReference type="Proteomes" id="UP000502118">
    <property type="component" value="Chromosome"/>
</dbReference>
<keyword evidence="5" id="KW-0449">Lipoprotein</keyword>